<name>A0A1F6DC88_9BACT</name>
<gene>
    <name evidence="1" type="ORF">A3C89_01390</name>
</gene>
<evidence type="ECO:0000313" key="2">
    <source>
        <dbReference type="Proteomes" id="UP000178794"/>
    </source>
</evidence>
<dbReference type="Proteomes" id="UP000178794">
    <property type="component" value="Unassembled WGS sequence"/>
</dbReference>
<dbReference type="EMBL" id="MFLF01000020">
    <property type="protein sequence ID" value="OGG59044.1"/>
    <property type="molecule type" value="Genomic_DNA"/>
</dbReference>
<organism evidence="1 2">
    <name type="scientific">Candidatus Kaiserbacteria bacterium RIFCSPHIGHO2_02_FULL_50_50</name>
    <dbReference type="NCBI Taxonomy" id="1798492"/>
    <lineage>
        <taxon>Bacteria</taxon>
        <taxon>Candidatus Kaiseribacteriota</taxon>
    </lineage>
</organism>
<reference evidence="1 2" key="1">
    <citation type="journal article" date="2016" name="Nat. Commun.">
        <title>Thousands of microbial genomes shed light on interconnected biogeochemical processes in an aquifer system.</title>
        <authorList>
            <person name="Anantharaman K."/>
            <person name="Brown C.T."/>
            <person name="Hug L.A."/>
            <person name="Sharon I."/>
            <person name="Castelle C.J."/>
            <person name="Probst A.J."/>
            <person name="Thomas B.C."/>
            <person name="Singh A."/>
            <person name="Wilkins M.J."/>
            <person name="Karaoz U."/>
            <person name="Brodie E.L."/>
            <person name="Williams K.H."/>
            <person name="Hubbard S.S."/>
            <person name="Banfield J.F."/>
        </authorList>
    </citation>
    <scope>NUCLEOTIDE SEQUENCE [LARGE SCALE GENOMIC DNA]</scope>
</reference>
<comment type="caution">
    <text evidence="1">The sequence shown here is derived from an EMBL/GenBank/DDBJ whole genome shotgun (WGS) entry which is preliminary data.</text>
</comment>
<accession>A0A1F6DC88</accession>
<proteinExistence type="predicted"/>
<evidence type="ECO:0000313" key="1">
    <source>
        <dbReference type="EMBL" id="OGG59044.1"/>
    </source>
</evidence>
<dbReference type="AlphaFoldDB" id="A0A1F6DC88"/>
<sequence>MKVDLRIRFVKPVKVHNEAFKLLMDIKEGAVFMVTYRKEGLVDCFREGYFHTEEKNGRWMNGITFQGFECDEKMVEELVDLGFAEMFQWKDNDDNHLAGYTAGGEFKLKLIAR</sequence>
<protein>
    <submittedName>
        <fullName evidence="1">Uncharacterized protein</fullName>
    </submittedName>
</protein>